<keyword evidence="1" id="KW-0963">Cytoplasm</keyword>
<geneLocation type="plasmid" evidence="5 6">
    <name>unnamed7</name>
</geneLocation>
<keyword evidence="4" id="KW-0131">Cell cycle</keyword>
<evidence type="ECO:0000256" key="4">
    <source>
        <dbReference type="ARBA" id="ARBA00023306"/>
    </source>
</evidence>
<keyword evidence="6" id="KW-1185">Reference proteome</keyword>
<dbReference type="SUPFAM" id="SSF46785">
    <property type="entry name" value="Winged helix' DNA-binding domain"/>
    <property type="match status" value="2"/>
</dbReference>
<evidence type="ECO:0000256" key="1">
    <source>
        <dbReference type="ARBA" id="ARBA00022490"/>
    </source>
</evidence>
<dbReference type="PANTHER" id="PTHR34298:SF2">
    <property type="entry name" value="SEGREGATION AND CONDENSATION PROTEIN B"/>
    <property type="match status" value="1"/>
</dbReference>
<dbReference type="Proteomes" id="UP000191257">
    <property type="component" value="Plasmid unnamed7"/>
</dbReference>
<evidence type="ECO:0000313" key="5">
    <source>
        <dbReference type="EMBL" id="ARC39156.1"/>
    </source>
</evidence>
<dbReference type="PANTHER" id="PTHR34298">
    <property type="entry name" value="SEGREGATION AND CONDENSATION PROTEIN B"/>
    <property type="match status" value="1"/>
</dbReference>
<keyword evidence="2" id="KW-0132">Cell division</keyword>
<dbReference type="InterPro" id="IPR036388">
    <property type="entry name" value="WH-like_DNA-bd_sf"/>
</dbReference>
<keyword evidence="3" id="KW-0159">Chromosome partition</keyword>
<dbReference type="InterPro" id="IPR036390">
    <property type="entry name" value="WH_DNA-bd_sf"/>
</dbReference>
<dbReference type="AlphaFoldDB" id="A0A1V0GZ58"/>
<dbReference type="GO" id="GO:0051301">
    <property type="term" value="P:cell division"/>
    <property type="evidence" value="ECO:0007669"/>
    <property type="project" value="UniProtKB-KW"/>
</dbReference>
<accession>A0A1V0GZ58</accession>
<reference evidence="5" key="1">
    <citation type="submission" date="2017-12" db="EMBL/GenBank/DDBJ databases">
        <title>FDA dAtabase for Regulatory Grade micrObial Sequences (FDA-ARGOS): Supporting development and validation of Infectious Disease Dx tests.</title>
        <authorList>
            <person name="Campos J."/>
            <person name="Goldberg B."/>
            <person name="Tallon L."/>
            <person name="Sadzewicz L."/>
            <person name="Sengamalay N."/>
            <person name="Ott S."/>
            <person name="Godinez A."/>
            <person name="Nagaraj S."/>
            <person name="Vyas G."/>
            <person name="Aluvathingal J."/>
            <person name="Nadendla S."/>
            <person name="Geyer C."/>
            <person name="Nandy P."/>
            <person name="Hobson J."/>
            <person name="Sichtig H."/>
        </authorList>
    </citation>
    <scope>NUCLEOTIDE SEQUENCE</scope>
    <source>
        <strain evidence="5">FDAARGOS_252</strain>
        <plasmid evidence="5">unnamed7</plasmid>
    </source>
</reference>
<dbReference type="GO" id="GO:0051304">
    <property type="term" value="P:chromosome separation"/>
    <property type="evidence" value="ECO:0007669"/>
    <property type="project" value="InterPro"/>
</dbReference>
<name>A0A1V0GZ58_9RHOB</name>
<keyword evidence="5" id="KW-0614">Plasmid</keyword>
<dbReference type="InterPro" id="IPR005234">
    <property type="entry name" value="ScpB_csome_segregation"/>
</dbReference>
<organism evidence="5 6">
    <name type="scientific">Paracoccus yeei</name>
    <dbReference type="NCBI Taxonomy" id="147645"/>
    <lineage>
        <taxon>Bacteria</taxon>
        <taxon>Pseudomonadati</taxon>
        <taxon>Pseudomonadota</taxon>
        <taxon>Alphaproteobacteria</taxon>
        <taxon>Rhodobacterales</taxon>
        <taxon>Paracoccaceae</taxon>
        <taxon>Paracoccus</taxon>
    </lineage>
</organism>
<gene>
    <name evidence="5" type="ORF">A6J80_23090</name>
</gene>
<evidence type="ECO:0000256" key="2">
    <source>
        <dbReference type="ARBA" id="ARBA00022618"/>
    </source>
</evidence>
<dbReference type="Pfam" id="PF04079">
    <property type="entry name" value="SMC_ScpB"/>
    <property type="match status" value="1"/>
</dbReference>
<dbReference type="Gene3D" id="1.10.10.10">
    <property type="entry name" value="Winged helix-like DNA-binding domain superfamily/Winged helix DNA-binding domain"/>
    <property type="match status" value="2"/>
</dbReference>
<dbReference type="PIRSF" id="PIRSF019345">
    <property type="entry name" value="ScpB"/>
    <property type="match status" value="1"/>
</dbReference>
<sequence length="205" mass="22179">MTMAPLDTELDDLPQPLRWREWMARVEAVLFAAPEPVPAAVLARVVGRDCAIELLIEDIAAELAARPYEIVRVAGGWQFRTRARHAEAIRAAQGEDAAPRDLTPAEALVLTVIAYLQPVTRGAVARLTGRAVGRDLIARLARQGLIARGPRSPEPGAPHTYVTTPAFLTLFGLETLRDLPDLEALEDAGLLEEGADLDLPIAGEE</sequence>
<proteinExistence type="predicted"/>
<dbReference type="EMBL" id="CP020447">
    <property type="protein sequence ID" value="ARC39156.1"/>
    <property type="molecule type" value="Genomic_DNA"/>
</dbReference>
<evidence type="ECO:0000256" key="3">
    <source>
        <dbReference type="ARBA" id="ARBA00022829"/>
    </source>
</evidence>
<evidence type="ECO:0000313" key="6">
    <source>
        <dbReference type="Proteomes" id="UP000191257"/>
    </source>
</evidence>
<protein>
    <submittedName>
        <fullName evidence="5">SMC-Scp complex subunit ScpB</fullName>
    </submittedName>
</protein>
<dbReference type="KEGG" id="pye:A6J80_23090"/>